<keyword evidence="6 9" id="KW-1133">Transmembrane helix</keyword>
<proteinExistence type="inferred from homology"/>
<reference evidence="10" key="5">
    <citation type="submission" date="2025-09" db="UniProtKB">
        <authorList>
            <consortium name="Ensembl"/>
        </authorList>
    </citation>
    <scope>IDENTIFICATION</scope>
</reference>
<feature type="transmembrane region" description="Helical" evidence="9">
    <location>
        <begin position="239"/>
        <end position="258"/>
    </location>
</feature>
<sequence>AGPGQAADGVSLAVSGWTCEDDCRYDCMWATVGLYITEGYRVPQFHGKWPFHRFLCFQEPASAFASVLNGLASLVMLSRYRSAVPATSPMYRTCNSFAMVTLNAWFWSTVFHTRDTFLTEKMDYFCASAVVLYSIYLCCVRTLGLNHQLIASLFGALLVFLFAGHVWYLTYVRFDYGYNMAANTLIGVVNLLWWLGWCLWQRRVLPYVWKCMIVVTMLHGFALLELLDFPPLLWVLDAHALWHFSTIPVPFLFYSFLVDDSLHLFKLKTEFGKAE</sequence>
<evidence type="ECO:0000256" key="9">
    <source>
        <dbReference type="RuleBase" id="RU365066"/>
    </source>
</evidence>
<dbReference type="InParanoid" id="A0A4W3HPL5"/>
<dbReference type="Proteomes" id="UP000314986">
    <property type="component" value="Unassembled WGS sequence"/>
</dbReference>
<dbReference type="STRING" id="7868.ENSCMIP00000017220"/>
<keyword evidence="3 9" id="KW-0337">GPI-anchor biosynthesis</keyword>
<reference evidence="11" key="1">
    <citation type="journal article" date="2006" name="Science">
        <title>Ancient noncoding elements conserved in the human genome.</title>
        <authorList>
            <person name="Venkatesh B."/>
            <person name="Kirkness E.F."/>
            <person name="Loh Y.H."/>
            <person name="Halpern A.L."/>
            <person name="Lee A.P."/>
            <person name="Johnson J."/>
            <person name="Dandona N."/>
            <person name="Viswanathan L.D."/>
            <person name="Tay A."/>
            <person name="Venter J.C."/>
            <person name="Strausberg R.L."/>
            <person name="Brenner S."/>
        </authorList>
    </citation>
    <scope>NUCLEOTIDE SEQUENCE [LARGE SCALE GENOMIC DNA]</scope>
</reference>
<protein>
    <recommendedName>
        <fullName evidence="9">Post-GPI attachment to proteins factor 3</fullName>
    </recommendedName>
</protein>
<feature type="transmembrane region" description="Helical" evidence="9">
    <location>
        <begin position="207"/>
        <end position="227"/>
    </location>
</feature>
<evidence type="ECO:0000256" key="1">
    <source>
        <dbReference type="ARBA" id="ARBA00004127"/>
    </source>
</evidence>
<feature type="transmembrane region" description="Helical" evidence="9">
    <location>
        <begin position="61"/>
        <end position="78"/>
    </location>
</feature>
<evidence type="ECO:0000256" key="6">
    <source>
        <dbReference type="ARBA" id="ARBA00022989"/>
    </source>
</evidence>
<evidence type="ECO:0000256" key="7">
    <source>
        <dbReference type="ARBA" id="ARBA00023136"/>
    </source>
</evidence>
<accession>A0A4W3HPL5</accession>
<evidence type="ECO:0000256" key="4">
    <source>
        <dbReference type="ARBA" id="ARBA00022692"/>
    </source>
</evidence>
<comment type="similarity">
    <text evidence="2 9">Belongs to the PGAP3 family.</text>
</comment>
<dbReference type="Pfam" id="PF04080">
    <property type="entry name" value="Per1"/>
    <property type="match status" value="1"/>
</dbReference>
<comment type="subcellular location">
    <subcellularLocation>
        <location evidence="1">Endomembrane system</location>
        <topology evidence="1">Multi-pass membrane protein</topology>
    </subcellularLocation>
    <subcellularLocation>
        <location evidence="9">Golgi apparatus membrane</location>
        <topology evidence="9">Multi-pass membrane protein</topology>
    </subcellularLocation>
</comment>
<evidence type="ECO:0000256" key="5">
    <source>
        <dbReference type="ARBA" id="ARBA00022729"/>
    </source>
</evidence>
<keyword evidence="4 9" id="KW-0812">Transmembrane</keyword>
<dbReference type="PANTHER" id="PTHR13148">
    <property type="entry name" value="PER1-RELATED"/>
    <property type="match status" value="1"/>
</dbReference>
<keyword evidence="5" id="KW-0732">Signal</keyword>
<dbReference type="PANTHER" id="PTHR13148:SF0">
    <property type="entry name" value="POST-GPI ATTACHMENT TO PROTEINS FACTOR 3"/>
    <property type="match status" value="1"/>
</dbReference>
<keyword evidence="9" id="KW-0333">Golgi apparatus</keyword>
<dbReference type="InterPro" id="IPR007217">
    <property type="entry name" value="Per1-like"/>
</dbReference>
<dbReference type="GO" id="GO:0016788">
    <property type="term" value="F:hydrolase activity, acting on ester bonds"/>
    <property type="evidence" value="ECO:0007669"/>
    <property type="project" value="TreeGrafter"/>
</dbReference>
<feature type="transmembrane region" description="Helical" evidence="9">
    <location>
        <begin position="122"/>
        <end position="143"/>
    </location>
</feature>
<comment type="function">
    <text evidence="8">Involved in the fatty acid remodeling steps of GPI-anchor maturation where the unsaturated acyl chain at sn-2 of inositol phosphate is replaced by a saturated stearoyl chain. May catalyze the first step of the fatty acid remodeling, by removing the unsaturated acyl chain at sn-2 of inositol phosphate, generating a lyso-GPI intermediate. The fatty acid remodeling steps is critical for the integration of GPI-APs into lipid rafts.</text>
</comment>
<feature type="transmembrane region" description="Helical" evidence="9">
    <location>
        <begin position="150"/>
        <end position="168"/>
    </location>
</feature>
<reference evidence="11" key="2">
    <citation type="journal article" date="2007" name="PLoS Biol.">
        <title>Survey sequencing and comparative analysis of the elephant shark (Callorhinchus milii) genome.</title>
        <authorList>
            <person name="Venkatesh B."/>
            <person name="Kirkness E.F."/>
            <person name="Loh Y.H."/>
            <person name="Halpern A.L."/>
            <person name="Lee A.P."/>
            <person name="Johnson J."/>
            <person name="Dandona N."/>
            <person name="Viswanathan L.D."/>
            <person name="Tay A."/>
            <person name="Venter J.C."/>
            <person name="Strausberg R.L."/>
            <person name="Brenner S."/>
        </authorList>
    </citation>
    <scope>NUCLEOTIDE SEQUENCE [LARGE SCALE GENOMIC DNA]</scope>
</reference>
<evidence type="ECO:0000256" key="3">
    <source>
        <dbReference type="ARBA" id="ARBA00022502"/>
    </source>
</evidence>
<dbReference type="GeneTree" id="ENSGT00390000001304"/>
<dbReference type="GO" id="GO:0005789">
    <property type="term" value="C:endoplasmic reticulum membrane"/>
    <property type="evidence" value="ECO:0007669"/>
    <property type="project" value="TreeGrafter"/>
</dbReference>
<keyword evidence="11" id="KW-1185">Reference proteome</keyword>
<reference evidence="11" key="3">
    <citation type="journal article" date="2014" name="Nature">
        <title>Elephant shark genome provides unique insights into gnathostome evolution.</title>
        <authorList>
            <consortium name="International Elephant Shark Genome Sequencing Consortium"/>
            <person name="Venkatesh B."/>
            <person name="Lee A.P."/>
            <person name="Ravi V."/>
            <person name="Maurya A.K."/>
            <person name="Lian M.M."/>
            <person name="Swann J.B."/>
            <person name="Ohta Y."/>
            <person name="Flajnik M.F."/>
            <person name="Sutoh Y."/>
            <person name="Kasahara M."/>
            <person name="Hoon S."/>
            <person name="Gangu V."/>
            <person name="Roy S.W."/>
            <person name="Irimia M."/>
            <person name="Korzh V."/>
            <person name="Kondrychyn I."/>
            <person name="Lim Z.W."/>
            <person name="Tay B.H."/>
            <person name="Tohari S."/>
            <person name="Kong K.W."/>
            <person name="Ho S."/>
            <person name="Lorente-Galdos B."/>
            <person name="Quilez J."/>
            <person name="Marques-Bonet T."/>
            <person name="Raney B.J."/>
            <person name="Ingham P.W."/>
            <person name="Tay A."/>
            <person name="Hillier L.W."/>
            <person name="Minx P."/>
            <person name="Boehm T."/>
            <person name="Wilson R.K."/>
            <person name="Brenner S."/>
            <person name="Warren W.C."/>
        </authorList>
    </citation>
    <scope>NUCLEOTIDE SEQUENCE [LARGE SCALE GENOMIC DNA]</scope>
</reference>
<comment type="function">
    <text evidence="9">Involved in the lipid remodeling steps of GPI-anchor maturation.</text>
</comment>
<dbReference type="AlphaFoldDB" id="A0A4W3HPL5"/>
<feature type="transmembrane region" description="Helical" evidence="9">
    <location>
        <begin position="90"/>
        <end position="110"/>
    </location>
</feature>
<name>A0A4W3HPL5_CALMI</name>
<organism evidence="10 11">
    <name type="scientific">Callorhinchus milii</name>
    <name type="common">Ghost shark</name>
    <dbReference type="NCBI Taxonomy" id="7868"/>
    <lineage>
        <taxon>Eukaryota</taxon>
        <taxon>Metazoa</taxon>
        <taxon>Chordata</taxon>
        <taxon>Craniata</taxon>
        <taxon>Vertebrata</taxon>
        <taxon>Chondrichthyes</taxon>
        <taxon>Holocephali</taxon>
        <taxon>Chimaeriformes</taxon>
        <taxon>Callorhinchidae</taxon>
        <taxon>Callorhinchus</taxon>
    </lineage>
</organism>
<keyword evidence="7 9" id="KW-0472">Membrane</keyword>
<dbReference type="GO" id="GO:0006506">
    <property type="term" value="P:GPI anchor biosynthetic process"/>
    <property type="evidence" value="ECO:0007669"/>
    <property type="project" value="UniProtKB-KW"/>
</dbReference>
<evidence type="ECO:0000256" key="8">
    <source>
        <dbReference type="ARBA" id="ARBA00093305"/>
    </source>
</evidence>
<reference evidence="10" key="4">
    <citation type="submission" date="2025-08" db="UniProtKB">
        <authorList>
            <consortium name="Ensembl"/>
        </authorList>
    </citation>
    <scope>IDENTIFICATION</scope>
</reference>
<evidence type="ECO:0000313" key="11">
    <source>
        <dbReference type="Proteomes" id="UP000314986"/>
    </source>
</evidence>
<dbReference type="GO" id="GO:0000139">
    <property type="term" value="C:Golgi membrane"/>
    <property type="evidence" value="ECO:0007669"/>
    <property type="project" value="UniProtKB-SubCell"/>
</dbReference>
<evidence type="ECO:0000256" key="2">
    <source>
        <dbReference type="ARBA" id="ARBA00006387"/>
    </source>
</evidence>
<dbReference type="OMA" id="DFMIEDC"/>
<evidence type="ECO:0000313" key="10">
    <source>
        <dbReference type="Ensembl" id="ENSCMIP00000017220.1"/>
    </source>
</evidence>
<dbReference type="Ensembl" id="ENSCMIT00000017558.1">
    <property type="protein sequence ID" value="ENSCMIP00000017220.1"/>
    <property type="gene ID" value="ENSCMIG00000008226.1"/>
</dbReference>
<feature type="transmembrane region" description="Helical" evidence="9">
    <location>
        <begin position="180"/>
        <end position="200"/>
    </location>
</feature>